<sequence>MSTIVSPENTDFLQETPNADGGINVVGQQGEENIIEIKGDAKVGINGGSMMDMITTGAGDAKVFAGGGDDVITGGAGDDTFRGGIGDDIIKGGVGADFIAGGAGNDVLIGGFGGFDDDGNPVGDTLRGGTGDDIFQFVAAELGTGVDTIVDFKDDGFADTIKIFGLGATDSVDYNTENGIVSVNGQEAIDIGGGQDVTIEFNADKDSWELL</sequence>
<dbReference type="AlphaFoldDB" id="A0A964BMM7"/>
<dbReference type="InterPro" id="IPR050557">
    <property type="entry name" value="RTX_toxin/Mannuronan_C5-epim"/>
</dbReference>
<dbReference type="PANTHER" id="PTHR38340">
    <property type="entry name" value="S-LAYER PROTEIN"/>
    <property type="match status" value="1"/>
</dbReference>
<name>A0A964BMM7_9CYAN</name>
<dbReference type="InterPro" id="IPR001343">
    <property type="entry name" value="Hemolysn_Ca-bd"/>
</dbReference>
<comment type="caution">
    <text evidence="3">The sequence shown here is derived from an EMBL/GenBank/DDBJ whole genome shotgun (WGS) entry which is preliminary data.</text>
</comment>
<dbReference type="Proteomes" id="UP000729733">
    <property type="component" value="Unassembled WGS sequence"/>
</dbReference>
<dbReference type="SUPFAM" id="SSF51120">
    <property type="entry name" value="beta-Roll"/>
    <property type="match status" value="1"/>
</dbReference>
<dbReference type="RefSeq" id="WP_229638416.1">
    <property type="nucleotide sequence ID" value="NZ_JADWDC010000001.1"/>
</dbReference>
<evidence type="ECO:0008006" key="5">
    <source>
        <dbReference type="Google" id="ProtNLM"/>
    </source>
</evidence>
<evidence type="ECO:0000256" key="2">
    <source>
        <dbReference type="ARBA" id="ARBA00022525"/>
    </source>
</evidence>
<organism evidence="3 4">
    <name type="scientific">Waterburya agarophytonicola KI4</name>
    <dbReference type="NCBI Taxonomy" id="2874699"/>
    <lineage>
        <taxon>Bacteria</taxon>
        <taxon>Bacillati</taxon>
        <taxon>Cyanobacteriota</taxon>
        <taxon>Cyanophyceae</taxon>
        <taxon>Pleurocapsales</taxon>
        <taxon>Hyellaceae</taxon>
        <taxon>Waterburya</taxon>
        <taxon>Waterburya agarophytonicola</taxon>
    </lineage>
</organism>
<gene>
    <name evidence="3" type="ORF">I4641_00275</name>
</gene>
<dbReference type="Pfam" id="PF00353">
    <property type="entry name" value="HemolysinCabind"/>
    <property type="match status" value="3"/>
</dbReference>
<dbReference type="GO" id="GO:0005576">
    <property type="term" value="C:extracellular region"/>
    <property type="evidence" value="ECO:0007669"/>
    <property type="project" value="UniProtKB-SubCell"/>
</dbReference>
<dbReference type="EMBL" id="JADWDC010000001">
    <property type="protein sequence ID" value="MCC0175416.1"/>
    <property type="molecule type" value="Genomic_DNA"/>
</dbReference>
<evidence type="ECO:0000313" key="3">
    <source>
        <dbReference type="EMBL" id="MCC0175416.1"/>
    </source>
</evidence>
<evidence type="ECO:0000313" key="4">
    <source>
        <dbReference type="Proteomes" id="UP000729733"/>
    </source>
</evidence>
<evidence type="ECO:0000256" key="1">
    <source>
        <dbReference type="ARBA" id="ARBA00004613"/>
    </source>
</evidence>
<accession>A0A964BMM7</accession>
<keyword evidence="2" id="KW-0964">Secreted</keyword>
<protein>
    <recommendedName>
        <fullName evidence="5">Calcium-binding protein</fullName>
    </recommendedName>
</protein>
<proteinExistence type="predicted"/>
<dbReference type="InterPro" id="IPR011049">
    <property type="entry name" value="Serralysin-like_metalloprot_C"/>
</dbReference>
<dbReference type="PANTHER" id="PTHR38340:SF1">
    <property type="entry name" value="S-LAYER PROTEIN"/>
    <property type="match status" value="1"/>
</dbReference>
<dbReference type="GO" id="GO:0005509">
    <property type="term" value="F:calcium ion binding"/>
    <property type="evidence" value="ECO:0007669"/>
    <property type="project" value="InterPro"/>
</dbReference>
<dbReference type="InterPro" id="IPR018511">
    <property type="entry name" value="Hemolysin-typ_Ca-bd_CS"/>
</dbReference>
<comment type="subcellular location">
    <subcellularLocation>
        <location evidence="1">Secreted</location>
    </subcellularLocation>
</comment>
<dbReference type="Gene3D" id="2.150.10.10">
    <property type="entry name" value="Serralysin-like metalloprotease, C-terminal"/>
    <property type="match status" value="1"/>
</dbReference>
<dbReference type="PRINTS" id="PR00313">
    <property type="entry name" value="CABNDNGRPT"/>
</dbReference>
<reference evidence="3" key="1">
    <citation type="journal article" date="2021" name="Antonie Van Leeuwenhoek">
        <title>Draft genome and description of Waterburya agarophytonicola gen. nov. sp. nov. (Pleurocapsales, Cyanobacteria): a seaweed symbiont.</title>
        <authorList>
            <person name="Bonthond G."/>
            <person name="Shalygin S."/>
            <person name="Bayer T."/>
            <person name="Weinberger F."/>
        </authorList>
    </citation>
    <scope>NUCLEOTIDE SEQUENCE</scope>
    <source>
        <strain evidence="3">KI4</strain>
    </source>
</reference>
<dbReference type="PROSITE" id="PS00330">
    <property type="entry name" value="HEMOLYSIN_CALCIUM"/>
    <property type="match status" value="1"/>
</dbReference>
<keyword evidence="4" id="KW-1185">Reference proteome</keyword>